<comment type="subcellular location">
    <subcellularLocation>
        <location evidence="1 7">Cell membrane</location>
        <topology evidence="1 7">Multi-pass membrane protein</topology>
    </subcellularLocation>
</comment>
<evidence type="ECO:0000256" key="6">
    <source>
        <dbReference type="ARBA" id="ARBA00023136"/>
    </source>
</evidence>
<evidence type="ECO:0000256" key="1">
    <source>
        <dbReference type="ARBA" id="ARBA00004651"/>
    </source>
</evidence>
<dbReference type="Proteomes" id="UP001499882">
    <property type="component" value="Unassembled WGS sequence"/>
</dbReference>
<gene>
    <name evidence="9" type="ORF">GCM10023350_23120</name>
</gene>
<dbReference type="CDD" id="cd06261">
    <property type="entry name" value="TM_PBP2"/>
    <property type="match status" value="1"/>
</dbReference>
<evidence type="ECO:0000313" key="9">
    <source>
        <dbReference type="EMBL" id="GAA4738316.1"/>
    </source>
</evidence>
<evidence type="ECO:0000313" key="10">
    <source>
        <dbReference type="Proteomes" id="UP001499882"/>
    </source>
</evidence>
<keyword evidence="6 7" id="KW-0472">Membrane</keyword>
<organism evidence="9 10">
    <name type="scientific">Nocardioides endophyticus</name>
    <dbReference type="NCBI Taxonomy" id="1353775"/>
    <lineage>
        <taxon>Bacteria</taxon>
        <taxon>Bacillati</taxon>
        <taxon>Actinomycetota</taxon>
        <taxon>Actinomycetes</taxon>
        <taxon>Propionibacteriales</taxon>
        <taxon>Nocardioidaceae</taxon>
        <taxon>Nocardioides</taxon>
    </lineage>
</organism>
<comment type="similarity">
    <text evidence="7">Belongs to the binding-protein-dependent transport system permease family.</text>
</comment>
<dbReference type="PANTHER" id="PTHR30151:SF0">
    <property type="entry name" value="ABC TRANSPORTER PERMEASE PROTEIN MJ0413-RELATED"/>
    <property type="match status" value="1"/>
</dbReference>
<dbReference type="Gene3D" id="1.10.3720.10">
    <property type="entry name" value="MetI-like"/>
    <property type="match status" value="1"/>
</dbReference>
<proteinExistence type="inferred from homology"/>
<accession>A0ABP8YVX1</accession>
<dbReference type="PROSITE" id="PS50928">
    <property type="entry name" value="ABC_TM1"/>
    <property type="match status" value="1"/>
</dbReference>
<dbReference type="InterPro" id="IPR035906">
    <property type="entry name" value="MetI-like_sf"/>
</dbReference>
<keyword evidence="5 7" id="KW-1133">Transmembrane helix</keyword>
<evidence type="ECO:0000259" key="8">
    <source>
        <dbReference type="PROSITE" id="PS50928"/>
    </source>
</evidence>
<feature type="domain" description="ABC transmembrane type-1" evidence="8">
    <location>
        <begin position="63"/>
        <end position="247"/>
    </location>
</feature>
<dbReference type="InterPro" id="IPR000515">
    <property type="entry name" value="MetI-like"/>
</dbReference>
<evidence type="ECO:0000256" key="5">
    <source>
        <dbReference type="ARBA" id="ARBA00022989"/>
    </source>
</evidence>
<dbReference type="Pfam" id="PF00528">
    <property type="entry name" value="BPD_transp_1"/>
    <property type="match status" value="1"/>
</dbReference>
<dbReference type="RefSeq" id="WP_345526929.1">
    <property type="nucleotide sequence ID" value="NZ_BAABKN010000014.1"/>
</dbReference>
<feature type="transmembrane region" description="Helical" evidence="7">
    <location>
        <begin position="110"/>
        <end position="141"/>
    </location>
</feature>
<keyword evidence="2 7" id="KW-0813">Transport</keyword>
<feature type="transmembrane region" description="Helical" evidence="7">
    <location>
        <begin position="70"/>
        <end position="89"/>
    </location>
</feature>
<evidence type="ECO:0000256" key="2">
    <source>
        <dbReference type="ARBA" id="ARBA00022448"/>
    </source>
</evidence>
<evidence type="ECO:0000256" key="3">
    <source>
        <dbReference type="ARBA" id="ARBA00022475"/>
    </source>
</evidence>
<protein>
    <recommendedName>
        <fullName evidence="8">ABC transmembrane type-1 domain-containing protein</fullName>
    </recommendedName>
</protein>
<feature type="transmembrane region" description="Helical" evidence="7">
    <location>
        <begin position="12"/>
        <end position="30"/>
    </location>
</feature>
<name>A0ABP8YVX1_9ACTN</name>
<keyword evidence="10" id="KW-1185">Reference proteome</keyword>
<dbReference type="PANTHER" id="PTHR30151">
    <property type="entry name" value="ALKANE SULFONATE ABC TRANSPORTER-RELATED, MEMBRANE SUBUNIT"/>
    <property type="match status" value="1"/>
</dbReference>
<evidence type="ECO:0000256" key="7">
    <source>
        <dbReference type="RuleBase" id="RU363032"/>
    </source>
</evidence>
<feature type="transmembrane region" description="Helical" evidence="7">
    <location>
        <begin position="190"/>
        <end position="214"/>
    </location>
</feature>
<dbReference type="SUPFAM" id="SSF161098">
    <property type="entry name" value="MetI-like"/>
    <property type="match status" value="1"/>
</dbReference>
<keyword evidence="3" id="KW-1003">Cell membrane</keyword>
<comment type="caution">
    <text evidence="9">The sequence shown here is derived from an EMBL/GenBank/DDBJ whole genome shotgun (WGS) entry which is preliminary data.</text>
</comment>
<sequence>MTWLTRTRRGAALTGLIGSVLIIGAVYLFTESRSETDYVWPTFGEVWAAFQDTWLFENVGSDVVPSLKRMFIGFFIAVVGGVGVGFVLGSSRVLDALASPVVSFLRSIPAAALLPPAIVLFGIGDVTKIVVIAFVCCWPIILNTRDGVRELDSTMMSSTAIYGITGLSRFRLVVLPAVSPRIFAGMRVSLSIAILLLVTSEMVASADGIGYFVFLAQQRFAVDDMWAGVILLGLLGVALNFLLGVVERIVLRWHRSADLL</sequence>
<dbReference type="EMBL" id="BAABKN010000014">
    <property type="protein sequence ID" value="GAA4738316.1"/>
    <property type="molecule type" value="Genomic_DNA"/>
</dbReference>
<evidence type="ECO:0000256" key="4">
    <source>
        <dbReference type="ARBA" id="ARBA00022692"/>
    </source>
</evidence>
<reference evidence="10" key="1">
    <citation type="journal article" date="2019" name="Int. J. Syst. Evol. Microbiol.">
        <title>The Global Catalogue of Microorganisms (GCM) 10K type strain sequencing project: providing services to taxonomists for standard genome sequencing and annotation.</title>
        <authorList>
            <consortium name="The Broad Institute Genomics Platform"/>
            <consortium name="The Broad Institute Genome Sequencing Center for Infectious Disease"/>
            <person name="Wu L."/>
            <person name="Ma J."/>
        </authorList>
    </citation>
    <scope>NUCLEOTIDE SEQUENCE [LARGE SCALE GENOMIC DNA]</scope>
    <source>
        <strain evidence="10">JCM 18532</strain>
    </source>
</reference>
<keyword evidence="4 7" id="KW-0812">Transmembrane</keyword>
<feature type="transmembrane region" description="Helical" evidence="7">
    <location>
        <begin position="226"/>
        <end position="246"/>
    </location>
</feature>